<reference evidence="2" key="1">
    <citation type="submission" date="2022-11" db="UniProtKB">
        <authorList>
            <consortium name="WormBaseParasite"/>
        </authorList>
    </citation>
    <scope>IDENTIFICATION</scope>
</reference>
<name>A0AC35FLU6_9BILA</name>
<accession>A0AC35FLU6</accession>
<protein>
    <submittedName>
        <fullName evidence="2">Uncharacterized protein</fullName>
    </submittedName>
</protein>
<evidence type="ECO:0000313" key="2">
    <source>
        <dbReference type="WBParaSite" id="PS1159_v2.g18846.t1"/>
    </source>
</evidence>
<proteinExistence type="predicted"/>
<dbReference type="Proteomes" id="UP000887580">
    <property type="component" value="Unplaced"/>
</dbReference>
<evidence type="ECO:0000313" key="1">
    <source>
        <dbReference type="Proteomes" id="UP000887580"/>
    </source>
</evidence>
<sequence length="255" mass="29320">METRLTLCNILARSIVKNLLHQILLRDQFHSKSIANTASSEEEEASLSSRSSLTIISSSTSSDSFFNPPDPDLPGYDRVFSSRASNQSRRRRQPIFRSTTSLYGYGSPPPATRKLCSDIQRVTYRRNAVVNQLQKTVTFPEAIKWPQAKFFTPEIGRQKIIEFIEKNWNYSPLLNYFVEYIGYTGYSQSRRFKYCANWKSPSGKISVVFFNIDTAKNNSERNVTVTFTFGDGKIVHKPHTSNFAARWLRDLEKDM</sequence>
<dbReference type="WBParaSite" id="PS1159_v2.g18846.t1">
    <property type="protein sequence ID" value="PS1159_v2.g18846.t1"/>
    <property type="gene ID" value="PS1159_v2.g18846"/>
</dbReference>
<organism evidence="1 2">
    <name type="scientific">Panagrolaimus sp. PS1159</name>
    <dbReference type="NCBI Taxonomy" id="55785"/>
    <lineage>
        <taxon>Eukaryota</taxon>
        <taxon>Metazoa</taxon>
        <taxon>Ecdysozoa</taxon>
        <taxon>Nematoda</taxon>
        <taxon>Chromadorea</taxon>
        <taxon>Rhabditida</taxon>
        <taxon>Tylenchina</taxon>
        <taxon>Panagrolaimomorpha</taxon>
        <taxon>Panagrolaimoidea</taxon>
        <taxon>Panagrolaimidae</taxon>
        <taxon>Panagrolaimus</taxon>
    </lineage>
</organism>